<dbReference type="NCBIfam" id="TIGR00787">
    <property type="entry name" value="dctP"/>
    <property type="match status" value="1"/>
</dbReference>
<name>A0A7X2TQB7_9SPIO</name>
<keyword evidence="3 4" id="KW-0732">Signal</keyword>
<dbReference type="GO" id="GO:0030288">
    <property type="term" value="C:outer membrane-bounded periplasmic space"/>
    <property type="evidence" value="ECO:0007669"/>
    <property type="project" value="InterPro"/>
</dbReference>
<dbReference type="RefSeq" id="WP_154425294.1">
    <property type="nucleotide sequence ID" value="NZ_VUNN01000009.1"/>
</dbReference>
<dbReference type="EMBL" id="VUNN01000009">
    <property type="protein sequence ID" value="MSU06319.1"/>
    <property type="molecule type" value="Genomic_DNA"/>
</dbReference>
<keyword evidence="2" id="KW-0813">Transport</keyword>
<evidence type="ECO:0000256" key="3">
    <source>
        <dbReference type="ARBA" id="ARBA00022729"/>
    </source>
</evidence>
<protein>
    <submittedName>
        <fullName evidence="5">TRAP transporter substrate-binding protein</fullName>
    </submittedName>
</protein>
<evidence type="ECO:0000313" key="5">
    <source>
        <dbReference type="EMBL" id="MSU06319.1"/>
    </source>
</evidence>
<dbReference type="AlphaFoldDB" id="A0A7X2TQB7"/>
<sequence>MKKLIAITLVMLLAFTTVFANGSSESQATADSGKTYTIKLGHTMSTAHPRHVSLLEFEKYVEEKSGGKVQVELFPAGVLGSEPDMQESMRMGTLEAFVGGPFDTISKKLNLFLMPFFFDNQEALMRVAKNEEVFNIISSDAEANGLKILAIGDGGARQITNSKRRITKPADMKGLKLRTPSIEAIMVCMETLGASTVSIPLADCYMSLKTGVADGQENPVATIYDQKLFEVQKYITYVNYQYHPEVLTMNAKYYNSLPAEYQQILSDAAWLFIETENKIAIENAESRLEEMKAYGCDVYTPTDAEKQAFVDACTPVYDHFVNTLKYFTQEELDLVKSLAMGK</sequence>
<gene>
    <name evidence="5" type="ORF">FYJ80_05940</name>
</gene>
<dbReference type="Gene3D" id="3.40.190.170">
    <property type="entry name" value="Bacterial extracellular solute-binding protein, family 7"/>
    <property type="match status" value="1"/>
</dbReference>
<dbReference type="CDD" id="cd13603">
    <property type="entry name" value="PBP2_TRAP_Siap_TeaA_like"/>
    <property type="match status" value="1"/>
</dbReference>
<evidence type="ECO:0000313" key="6">
    <source>
        <dbReference type="Proteomes" id="UP000460549"/>
    </source>
</evidence>
<evidence type="ECO:0000256" key="2">
    <source>
        <dbReference type="ARBA" id="ARBA00022448"/>
    </source>
</evidence>
<evidence type="ECO:0000256" key="4">
    <source>
        <dbReference type="SAM" id="SignalP"/>
    </source>
</evidence>
<dbReference type="InterPro" id="IPR038404">
    <property type="entry name" value="TRAP_DctP_sf"/>
</dbReference>
<dbReference type="NCBIfam" id="NF037995">
    <property type="entry name" value="TRAP_S1"/>
    <property type="match status" value="1"/>
</dbReference>
<dbReference type="InterPro" id="IPR018389">
    <property type="entry name" value="DctP_fam"/>
</dbReference>
<accession>A0A7X2TQB7</accession>
<proteinExistence type="inferred from homology"/>
<dbReference type="PIRSF" id="PIRSF006470">
    <property type="entry name" value="DctB"/>
    <property type="match status" value="1"/>
</dbReference>
<dbReference type="PANTHER" id="PTHR33376">
    <property type="match status" value="1"/>
</dbReference>
<dbReference type="Proteomes" id="UP000460549">
    <property type="component" value="Unassembled WGS sequence"/>
</dbReference>
<dbReference type="GO" id="GO:0055085">
    <property type="term" value="P:transmembrane transport"/>
    <property type="evidence" value="ECO:0007669"/>
    <property type="project" value="InterPro"/>
</dbReference>
<dbReference type="Pfam" id="PF03480">
    <property type="entry name" value="DctP"/>
    <property type="match status" value="1"/>
</dbReference>
<dbReference type="InterPro" id="IPR004682">
    <property type="entry name" value="TRAP_DctP"/>
</dbReference>
<comment type="caution">
    <text evidence="5">The sequence shown here is derived from an EMBL/GenBank/DDBJ whole genome shotgun (WGS) entry which is preliminary data.</text>
</comment>
<dbReference type="PANTHER" id="PTHR33376:SF7">
    <property type="entry name" value="C4-DICARBOXYLATE-BINDING PROTEIN DCTB"/>
    <property type="match status" value="1"/>
</dbReference>
<evidence type="ECO:0000256" key="1">
    <source>
        <dbReference type="ARBA" id="ARBA00009023"/>
    </source>
</evidence>
<organism evidence="5 6">
    <name type="scientific">Bullifex porci</name>
    <dbReference type="NCBI Taxonomy" id="2606638"/>
    <lineage>
        <taxon>Bacteria</taxon>
        <taxon>Pseudomonadati</taxon>
        <taxon>Spirochaetota</taxon>
        <taxon>Spirochaetia</taxon>
        <taxon>Spirochaetales</taxon>
        <taxon>Spirochaetaceae</taxon>
        <taxon>Bullifex</taxon>
    </lineage>
</organism>
<comment type="similarity">
    <text evidence="1">Belongs to the bacterial solute-binding protein 7 family.</text>
</comment>
<keyword evidence="6" id="KW-1185">Reference proteome</keyword>
<feature type="chain" id="PRO_5030624931" evidence="4">
    <location>
        <begin position="21"/>
        <end position="342"/>
    </location>
</feature>
<feature type="signal peptide" evidence="4">
    <location>
        <begin position="1"/>
        <end position="20"/>
    </location>
</feature>
<reference evidence="5 6" key="1">
    <citation type="submission" date="2019-08" db="EMBL/GenBank/DDBJ databases">
        <title>In-depth cultivation of the pig gut microbiome towards novel bacterial diversity and tailored functional studies.</title>
        <authorList>
            <person name="Wylensek D."/>
            <person name="Hitch T.C.A."/>
            <person name="Clavel T."/>
        </authorList>
    </citation>
    <scope>NUCLEOTIDE SEQUENCE [LARGE SCALE GENOMIC DNA]</scope>
    <source>
        <strain evidence="5 6">NM-380-WT-3C1</strain>
    </source>
</reference>